<evidence type="ECO:0000313" key="3">
    <source>
        <dbReference type="Proteomes" id="UP000193925"/>
    </source>
</evidence>
<sequence length="129" mass="14452">MFYLVVNRLGHGRSLLLGVRLIGFISRAAGADPYVHFVLFEHPATADTMTGHSPLLDPLVDRLVAYIQIFANVIDRQPSLIHSLRPSFIMFSVKARRHPRGSPENRTQCRKLAPQATLMDCQNQALCAE</sequence>
<dbReference type="EMBL" id="LT841305">
    <property type="protein sequence ID" value="SMH64136.1"/>
    <property type="molecule type" value="Genomic_DNA"/>
</dbReference>
<evidence type="ECO:0000313" key="2">
    <source>
        <dbReference type="EMBL" id="SMH64136.1"/>
    </source>
</evidence>
<reference evidence="1" key="2">
    <citation type="submission" date="2014-07" db="EMBL/GenBank/DDBJ databases">
        <title>Initial genome analysis of the psychrotolerant acidophile Acidithiobacillus ferrivorans CF27: insights into iron and sulfur oxidation pathways and into biofilm formation.</title>
        <authorList>
            <person name="Talla E."/>
            <person name="Hedrich S."/>
            <person name="Mangenot S."/>
            <person name="Ji B."/>
            <person name="Johnson D.B."/>
            <person name="Barbe V."/>
            <person name="Bonnefoy V."/>
        </authorList>
    </citation>
    <scope>NUCLEOTIDE SEQUENCE [LARGE SCALE GENOMIC DNA]</scope>
    <source>
        <strain evidence="1">CF27</strain>
    </source>
</reference>
<evidence type="ECO:0000313" key="1">
    <source>
        <dbReference type="EMBL" id="CDQ10179.1"/>
    </source>
</evidence>
<dbReference type="Proteomes" id="UP000193925">
    <property type="component" value="Chromosome AFERRI"/>
</dbReference>
<reference evidence="2 3" key="3">
    <citation type="submission" date="2017-03" db="EMBL/GenBank/DDBJ databases">
        <authorList>
            <person name="Regsiter A."/>
            <person name="William W."/>
        </authorList>
    </citation>
    <scope>NUCLEOTIDE SEQUENCE [LARGE SCALE GENOMIC DNA]</scope>
    <source>
        <strain evidence="2">PRJEB5721</strain>
    </source>
</reference>
<organism evidence="1">
    <name type="scientific">Acidithiobacillus ferrivorans</name>
    <dbReference type="NCBI Taxonomy" id="160808"/>
    <lineage>
        <taxon>Bacteria</taxon>
        <taxon>Pseudomonadati</taxon>
        <taxon>Pseudomonadota</taxon>
        <taxon>Acidithiobacillia</taxon>
        <taxon>Acidithiobacillales</taxon>
        <taxon>Acidithiobacillaceae</taxon>
        <taxon>Acidithiobacillus</taxon>
    </lineage>
</organism>
<accession>A0A060UUC9</accession>
<gene>
    <name evidence="2" type="ORF">AFERRI_10169</name>
    <name evidence="1" type="ORF">AFERRI_40131</name>
</gene>
<protein>
    <submittedName>
        <fullName evidence="1">Uncharacterized protein</fullName>
    </submittedName>
</protein>
<name>A0A060UUC9_9PROT</name>
<dbReference type="AlphaFoldDB" id="A0A060UUC9"/>
<dbReference type="EMBL" id="CCCS020000034">
    <property type="protein sequence ID" value="CDQ10179.1"/>
    <property type="molecule type" value="Genomic_DNA"/>
</dbReference>
<keyword evidence="3" id="KW-1185">Reference proteome</keyword>
<reference evidence="1" key="1">
    <citation type="submission" date="2014-03" db="EMBL/GenBank/DDBJ databases">
        <authorList>
            <person name="Genoscope - CEA"/>
        </authorList>
    </citation>
    <scope>NUCLEOTIDE SEQUENCE [LARGE SCALE GENOMIC DNA]</scope>
    <source>
        <strain evidence="1">CF27</strain>
    </source>
</reference>
<proteinExistence type="predicted"/>